<evidence type="ECO:0000259" key="3">
    <source>
        <dbReference type="PROSITE" id="PS51272"/>
    </source>
</evidence>
<organism evidence="4 5">
    <name type="scientific">Halalkalibacter oceani</name>
    <dbReference type="NCBI Taxonomy" id="1653776"/>
    <lineage>
        <taxon>Bacteria</taxon>
        <taxon>Bacillati</taxon>
        <taxon>Bacillota</taxon>
        <taxon>Bacilli</taxon>
        <taxon>Bacillales</taxon>
        <taxon>Bacillaceae</taxon>
        <taxon>Halalkalibacter</taxon>
    </lineage>
</organism>
<evidence type="ECO:0000256" key="1">
    <source>
        <dbReference type="ARBA" id="ARBA00022729"/>
    </source>
</evidence>
<name>A0A9X2DLX8_9BACI</name>
<dbReference type="RefSeq" id="WP_251221434.1">
    <property type="nucleotide sequence ID" value="NZ_JAMBOL010000001.1"/>
</dbReference>
<dbReference type="Pfam" id="PF00395">
    <property type="entry name" value="SLH"/>
    <property type="match status" value="1"/>
</dbReference>
<feature type="signal peptide" evidence="2">
    <location>
        <begin position="1"/>
        <end position="27"/>
    </location>
</feature>
<keyword evidence="1 2" id="KW-0732">Signal</keyword>
<comment type="caution">
    <text evidence="4">The sequence shown here is derived from an EMBL/GenBank/DDBJ whole genome shotgun (WGS) entry which is preliminary data.</text>
</comment>
<accession>A0A9X2DLX8</accession>
<dbReference type="AlphaFoldDB" id="A0A9X2DLX8"/>
<reference evidence="4" key="1">
    <citation type="submission" date="2022-05" db="EMBL/GenBank/DDBJ databases">
        <title>Comparative Genomics of Spacecraft Associated Microbes.</title>
        <authorList>
            <person name="Tran M.T."/>
            <person name="Wright A."/>
            <person name="Seuylemezian A."/>
            <person name="Eisen J."/>
            <person name="Coil D."/>
        </authorList>
    </citation>
    <scope>NUCLEOTIDE SEQUENCE</scope>
    <source>
        <strain evidence="4">214.1.1</strain>
    </source>
</reference>
<dbReference type="Proteomes" id="UP001139179">
    <property type="component" value="Unassembled WGS sequence"/>
</dbReference>
<evidence type="ECO:0000256" key="2">
    <source>
        <dbReference type="SAM" id="SignalP"/>
    </source>
</evidence>
<dbReference type="Pfam" id="PF16244">
    <property type="entry name" value="DUF4901"/>
    <property type="match status" value="1"/>
</dbReference>
<sequence length="742" mass="83737">MRSSKRLGILSLAAVVGLGTFAPVAGASALPVQEGAQPVEIKISSAENIVEKQQLIDKLKELFPGTFDFLSADDFQMGSGFRYGGEDEDVVRYALDFDKEMGNGKYVYGNALFVGEDLHIEQFNYQPADLSDALFPGKITKEEAEEIALELLGRYPDGSSYQLSDDQLFYYGNQTLTEPIRYHFTFNRLHNGVPVADQSLQVTVLANGVVTDFYKIENGSEDHSYDAADAVIDEENVVEKIKENIHLQLHYQIRYDEPNSKKVELVYSPFPLVTGVHALSGDWKTAAAFSEEVPTLGEFTMLTDEPLESAGNEITLEAARRFAEELLAIDSDEVKLRIESVERRDNSYSGREVISVNYMYEYRNGGYGTNLELDAQTGEIVNYYNIKRDVLNEIGQEPNLGRTLSEEEALTKAVDYLEEYAPSYLHHYAYPVKENGYSYNNEFNFVFPRIENGLEVVGNQLFVTVSPDGELINLAAEFEEIDQWPNAAEAISEEEAIERFNEALQVSLSYVRDYREDQDQHYHLLYVPAFSDKGYAYLDALTGQWATGEDRVLPEVSHPWAEEELNHLLQAGILTVDDPENFNADEKITKGKALEVTMKSLTYIYPPFPGENDRAQSFDNIGPDHPLFQVVEQAVNYGVLDTDEREFALDEPLTREELAVWYIKALGLEAAGKHDEIYQLGFADTNLVTEEYRGYVALANALDLLTASQNQFRPKEETTYAQLAVSSFRLAREAAEQNQRFY</sequence>
<dbReference type="InterPro" id="IPR001119">
    <property type="entry name" value="SLH_dom"/>
</dbReference>
<keyword evidence="5" id="KW-1185">Reference proteome</keyword>
<dbReference type="PROSITE" id="PS51272">
    <property type="entry name" value="SLH"/>
    <property type="match status" value="1"/>
</dbReference>
<evidence type="ECO:0000313" key="4">
    <source>
        <dbReference type="EMBL" id="MCM3712555.1"/>
    </source>
</evidence>
<evidence type="ECO:0000313" key="5">
    <source>
        <dbReference type="Proteomes" id="UP001139179"/>
    </source>
</evidence>
<protein>
    <submittedName>
        <fullName evidence="4">S-layer homology domain-containing protein</fullName>
    </submittedName>
</protein>
<gene>
    <name evidence="4" type="ORF">M3202_00540</name>
</gene>
<proteinExistence type="predicted"/>
<feature type="chain" id="PRO_5040962550" evidence="2">
    <location>
        <begin position="28"/>
        <end position="742"/>
    </location>
</feature>
<dbReference type="InterPro" id="IPR032599">
    <property type="entry name" value="YcdB/YcdC_rep_domain"/>
</dbReference>
<dbReference type="EMBL" id="JAMBOL010000001">
    <property type="protein sequence ID" value="MCM3712555.1"/>
    <property type="molecule type" value="Genomic_DNA"/>
</dbReference>
<feature type="domain" description="SLH" evidence="3">
    <location>
        <begin position="614"/>
        <end position="676"/>
    </location>
</feature>